<feature type="compositionally biased region" description="Basic residues" evidence="9">
    <location>
        <begin position="323"/>
        <end position="339"/>
    </location>
</feature>
<dbReference type="STRING" id="1071383.J7S2Q0"/>
<organism evidence="11 12">
    <name type="scientific">Huiozyma naganishii (strain ATCC MYA-139 / BCRC 22969 / CBS 8797 / KCTC 17520 / NBRC 10181 / NCYC 3082 / Yp74L-3)</name>
    <name type="common">Yeast</name>
    <name type="synonym">Kazachstania naganishii</name>
    <dbReference type="NCBI Taxonomy" id="1071383"/>
    <lineage>
        <taxon>Eukaryota</taxon>
        <taxon>Fungi</taxon>
        <taxon>Dikarya</taxon>
        <taxon>Ascomycota</taxon>
        <taxon>Saccharomycotina</taxon>
        <taxon>Saccharomycetes</taxon>
        <taxon>Saccharomycetales</taxon>
        <taxon>Saccharomycetaceae</taxon>
        <taxon>Huiozyma</taxon>
    </lineage>
</organism>
<keyword evidence="7" id="KW-0862">Zinc</keyword>
<evidence type="ECO:0000256" key="2">
    <source>
        <dbReference type="ARBA" id="ARBA00005340"/>
    </source>
</evidence>
<proteinExistence type="inferred from homology"/>
<dbReference type="Proteomes" id="UP000006310">
    <property type="component" value="Chromosome 1"/>
</dbReference>
<evidence type="ECO:0000256" key="3">
    <source>
        <dbReference type="ARBA" id="ARBA00021759"/>
    </source>
</evidence>
<dbReference type="eggNOG" id="KOG3997">
    <property type="taxonomic scope" value="Eukaryota"/>
</dbReference>
<comment type="similarity">
    <text evidence="2">Belongs to the AP endonuclease 2 family.</text>
</comment>
<dbReference type="GO" id="GO:0003906">
    <property type="term" value="F:DNA-(apurinic or apyrimidinic site) endonuclease activity"/>
    <property type="evidence" value="ECO:0007669"/>
    <property type="project" value="EnsemblFungi"/>
</dbReference>
<comment type="cofactor">
    <cofactor evidence="1">
        <name>Zn(2+)</name>
        <dbReference type="ChEBI" id="CHEBI:29105"/>
    </cofactor>
</comment>
<dbReference type="KEGG" id="kng:KNAG_0A06400"/>
<evidence type="ECO:0000256" key="8">
    <source>
        <dbReference type="ARBA" id="ARBA00023204"/>
    </source>
</evidence>
<evidence type="ECO:0000313" key="11">
    <source>
        <dbReference type="EMBL" id="CCK68299.1"/>
    </source>
</evidence>
<dbReference type="GO" id="GO:0003677">
    <property type="term" value="F:DNA binding"/>
    <property type="evidence" value="ECO:0007669"/>
    <property type="project" value="InterPro"/>
</dbReference>
<feature type="compositionally biased region" description="Basic and acidic residues" evidence="9">
    <location>
        <begin position="309"/>
        <end position="322"/>
    </location>
</feature>
<dbReference type="GO" id="GO:0008270">
    <property type="term" value="F:zinc ion binding"/>
    <property type="evidence" value="ECO:0007669"/>
    <property type="project" value="InterPro"/>
</dbReference>
<dbReference type="RefSeq" id="XP_022462545.1">
    <property type="nucleotide sequence ID" value="XM_022610762.1"/>
</dbReference>
<evidence type="ECO:0000256" key="5">
    <source>
        <dbReference type="ARBA" id="ARBA00022763"/>
    </source>
</evidence>
<dbReference type="PROSITE" id="PS51432">
    <property type="entry name" value="AP_NUCLEASE_F2_4"/>
    <property type="match status" value="1"/>
</dbReference>
<dbReference type="InterPro" id="IPR018246">
    <property type="entry name" value="AP_endonuc_F2_Zn_BS"/>
</dbReference>
<dbReference type="PANTHER" id="PTHR21445">
    <property type="entry name" value="ENDONUCLEASE IV ENDODEOXYRIBONUCLEASE IV"/>
    <property type="match status" value="1"/>
</dbReference>
<dbReference type="AlphaFoldDB" id="J7S2Q0"/>
<dbReference type="InterPro" id="IPR036237">
    <property type="entry name" value="Xyl_isomerase-like_sf"/>
</dbReference>
<evidence type="ECO:0000256" key="6">
    <source>
        <dbReference type="ARBA" id="ARBA00022801"/>
    </source>
</evidence>
<dbReference type="SUPFAM" id="SSF51658">
    <property type="entry name" value="Xylose isomerase-like"/>
    <property type="match status" value="1"/>
</dbReference>
<dbReference type="PROSITE" id="PS00730">
    <property type="entry name" value="AP_NUCLEASE_F2_2"/>
    <property type="match status" value="1"/>
</dbReference>
<dbReference type="OMA" id="HPGSHLR"/>
<accession>J7S2Q0</accession>
<feature type="region of interest" description="Disordered" evidence="9">
    <location>
        <begin position="309"/>
        <end position="362"/>
    </location>
</feature>
<gene>
    <name evidence="11" type="primary">KNAG0A06400</name>
    <name evidence="11" type="ordered locus">KNAG_0A06400</name>
</gene>
<dbReference type="NCBIfam" id="TIGR00587">
    <property type="entry name" value="nfo"/>
    <property type="match status" value="1"/>
</dbReference>
<dbReference type="CDD" id="cd00019">
    <property type="entry name" value="AP2Ec"/>
    <property type="match status" value="1"/>
</dbReference>
<keyword evidence="12" id="KW-1185">Reference proteome</keyword>
<dbReference type="OrthoDB" id="7663182at2759"/>
<dbReference type="InterPro" id="IPR013022">
    <property type="entry name" value="Xyl_isomerase-like_TIM-brl"/>
</dbReference>
<dbReference type="SMART" id="SM00518">
    <property type="entry name" value="AP2Ec"/>
    <property type="match status" value="1"/>
</dbReference>
<keyword evidence="4" id="KW-0479">Metal-binding</keyword>
<dbReference type="PROSITE" id="PS00731">
    <property type="entry name" value="AP_NUCLEASE_F2_3"/>
    <property type="match status" value="1"/>
</dbReference>
<sequence>MPPFIKNTASKFKFGAHVSAAGGISNSVLNAHKIGAGAFSMFLKSPRKWDSPPIPAEEVTKFKQNCTELGYDPAKDVLPHGHYFINMANPDRTKADKAFGQLLDELHRCEQLGIGRYNLHPGSALKGGDHAAQVKQLAKYLNDAIAETHDVRIVLENMAGKDNLIGNDLRDLKSLIDLVDEKDRVGVCVDTCHAFAAGYDISTKDTFDKFWQEFDEIVGLQYLCAMHLNDSKAPLGANQDLHERLGQGYLALEPFRLIAHADYLQDIPLILETPYDNDEGYGHEIEMLHWLETVDDPEDVKLSQRNEELQSLGEKSRKEHLAKLAKKQTKAATTSKRKRDGSDIMDQMSRGKKPRPRPVKGE</sequence>
<dbReference type="GO" id="GO:0017005">
    <property type="term" value="F:3'-tyrosyl-DNA phosphodiesterase activity"/>
    <property type="evidence" value="ECO:0007669"/>
    <property type="project" value="EnsemblFungi"/>
</dbReference>
<protein>
    <recommendedName>
        <fullName evidence="3">Apurinic-apyrimidinic endonuclease 1</fullName>
    </recommendedName>
</protein>
<evidence type="ECO:0000256" key="4">
    <source>
        <dbReference type="ARBA" id="ARBA00022723"/>
    </source>
</evidence>
<evidence type="ECO:0000256" key="1">
    <source>
        <dbReference type="ARBA" id="ARBA00001947"/>
    </source>
</evidence>
<dbReference type="Gene3D" id="3.20.20.150">
    <property type="entry name" value="Divalent-metal-dependent TIM barrel enzymes"/>
    <property type="match status" value="1"/>
</dbReference>
<keyword evidence="6" id="KW-0378">Hydrolase</keyword>
<name>J7S2Q0_HUIN7</name>
<reference evidence="11 12" key="1">
    <citation type="journal article" date="2011" name="Proc. Natl. Acad. Sci. U.S.A.">
        <title>Evolutionary erosion of yeast sex chromosomes by mating-type switching accidents.</title>
        <authorList>
            <person name="Gordon J.L."/>
            <person name="Armisen D."/>
            <person name="Proux-Wera E."/>
            <person name="Oheigeartaigh S.S."/>
            <person name="Byrne K.P."/>
            <person name="Wolfe K.H."/>
        </authorList>
    </citation>
    <scope>NUCLEOTIDE SEQUENCE [LARGE SCALE GENOMIC DNA]</scope>
    <source>
        <strain evidence="12">ATCC MYA-139 / BCRC 22969 / CBS 8797 / CCRC 22969 / KCTC 17520 / NBRC 10181 / NCYC 3082</strain>
    </source>
</reference>
<reference evidence="12" key="2">
    <citation type="submission" date="2012-08" db="EMBL/GenBank/DDBJ databases">
        <title>Genome sequence of Kazachstania naganishii.</title>
        <authorList>
            <person name="Gordon J.L."/>
            <person name="Armisen D."/>
            <person name="Proux-Wera E."/>
            <person name="OhEigeartaigh S.S."/>
            <person name="Byrne K.P."/>
            <person name="Wolfe K.H."/>
        </authorList>
    </citation>
    <scope>NUCLEOTIDE SEQUENCE [LARGE SCALE GENOMIC DNA]</scope>
    <source>
        <strain evidence="12">ATCC MYA-139 / BCRC 22969 / CBS 8797 / CCRC 22969 / KCTC 17520 / NBRC 10181 / NCYC 3082</strain>
    </source>
</reference>
<feature type="compositionally biased region" description="Basic residues" evidence="9">
    <location>
        <begin position="350"/>
        <end position="362"/>
    </location>
</feature>
<dbReference type="PANTHER" id="PTHR21445:SF0">
    <property type="entry name" value="APURINIC-APYRIMIDINIC ENDONUCLEASE"/>
    <property type="match status" value="1"/>
</dbReference>
<dbReference type="EMBL" id="HE978314">
    <property type="protein sequence ID" value="CCK68299.1"/>
    <property type="molecule type" value="Genomic_DNA"/>
</dbReference>
<evidence type="ECO:0000259" key="10">
    <source>
        <dbReference type="Pfam" id="PF01261"/>
    </source>
</evidence>
<evidence type="ECO:0000313" key="12">
    <source>
        <dbReference type="Proteomes" id="UP000006310"/>
    </source>
</evidence>
<dbReference type="GO" id="GO:0005739">
    <property type="term" value="C:mitochondrion"/>
    <property type="evidence" value="ECO:0007669"/>
    <property type="project" value="EnsemblFungi"/>
</dbReference>
<dbReference type="GO" id="GO:0006284">
    <property type="term" value="P:base-excision repair"/>
    <property type="evidence" value="ECO:0007669"/>
    <property type="project" value="EnsemblFungi"/>
</dbReference>
<keyword evidence="5" id="KW-0227">DNA damage</keyword>
<dbReference type="GeneID" id="34523934"/>
<dbReference type="HOGENOM" id="CLU_025885_1_0_1"/>
<keyword evidence="8" id="KW-0234">DNA repair</keyword>
<evidence type="ECO:0000256" key="9">
    <source>
        <dbReference type="SAM" id="MobiDB-lite"/>
    </source>
</evidence>
<evidence type="ECO:0000256" key="7">
    <source>
        <dbReference type="ARBA" id="ARBA00022833"/>
    </source>
</evidence>
<feature type="domain" description="Xylose isomerase-like TIM barrel" evidence="10">
    <location>
        <begin position="30"/>
        <end position="288"/>
    </location>
</feature>
<dbReference type="HAMAP" id="MF_00152">
    <property type="entry name" value="Nfo"/>
    <property type="match status" value="1"/>
</dbReference>
<dbReference type="Pfam" id="PF01261">
    <property type="entry name" value="AP_endonuc_2"/>
    <property type="match status" value="1"/>
</dbReference>
<dbReference type="InterPro" id="IPR001719">
    <property type="entry name" value="AP_endonuc_2"/>
</dbReference>
<dbReference type="GO" id="GO:0005634">
    <property type="term" value="C:nucleus"/>
    <property type="evidence" value="ECO:0007669"/>
    <property type="project" value="EnsemblFungi"/>
</dbReference>
<dbReference type="FunFam" id="3.20.20.150:FF:000001">
    <property type="entry name" value="Probable endonuclease 4"/>
    <property type="match status" value="1"/>
</dbReference>
<dbReference type="GO" id="GO:0008311">
    <property type="term" value="F:double-stranded DNA 3'-5' DNA exonuclease activity"/>
    <property type="evidence" value="ECO:0007669"/>
    <property type="project" value="EnsemblFungi"/>
</dbReference>
<dbReference type="PROSITE" id="PS00729">
    <property type="entry name" value="AP_NUCLEASE_F2_1"/>
    <property type="match status" value="1"/>
</dbReference>